<name>U5EI46_9DIPT</name>
<evidence type="ECO:0000256" key="1">
    <source>
        <dbReference type="ARBA" id="ARBA00009199"/>
    </source>
</evidence>
<dbReference type="EMBL" id="GANO01002774">
    <property type="protein sequence ID" value="JAB57097.1"/>
    <property type="molecule type" value="mRNA"/>
</dbReference>
<feature type="non-terminal residue" evidence="4">
    <location>
        <position position="1"/>
    </location>
</feature>
<evidence type="ECO:0000313" key="4">
    <source>
        <dbReference type="EMBL" id="JAB57097.1"/>
    </source>
</evidence>
<comment type="similarity">
    <text evidence="1">Belongs to the amidase family.</text>
</comment>
<feature type="active site" description="Acyl-ester intermediate" evidence="2">
    <location>
        <position position="215"/>
    </location>
</feature>
<evidence type="ECO:0000256" key="2">
    <source>
        <dbReference type="PIRSR" id="PIRSR001221-1"/>
    </source>
</evidence>
<dbReference type="GO" id="GO:0012505">
    <property type="term" value="C:endomembrane system"/>
    <property type="evidence" value="ECO:0007669"/>
    <property type="project" value="TreeGrafter"/>
</dbReference>
<dbReference type="Gene3D" id="3.90.1300.10">
    <property type="entry name" value="Amidase signature (AS) domain"/>
    <property type="match status" value="1"/>
</dbReference>
<sequence length="508" mass="56090">IYNIIKNKILKFICSLYYGSDKGTCPAVAKSEEFLVKSGVELAAMIRNRKITSYELVNAYCERSKKLAGQINSIMEGPFSEALDEAKQLDEKIANNQISDAEFNRKPFLGVPFSVKETIAVKGKLYTLGVISRKDIRSDQDASCVEMMKKAGCIIIATTTIPEVSLWAESINNISGYANNPYDKRKTPGGSSGGQGALISACGVPFGLGTDVGGSVRIPGFYCGIFSHKPTIELINRRGCCLETGNEITMNTVGPMTRYATDLKPMMKVLVEPKNLEILKLDEQVNVKSLRYFYVSNNGDKNTTPMSSELKGAMKKVVKHFEELTGKSVQEVKLTGMEKALNIWGYMMKKEQNEAVMEALTGGKKINPYIELVKWIFGKSVFTLASIQNMTGTGLMVNDSAEKMEDLMKKCESEFKGLLGDDGILLYPSATQEAPFHNTLLLQIRNIYTMLFNVLKCPATQVPLGLNKEGLPLGIQVVATQNRDRHTIAVAEELEKAFNGWVPPFVIE</sequence>
<feature type="active site" description="Charge relay system" evidence="2">
    <location>
        <position position="191"/>
    </location>
</feature>
<protein>
    <submittedName>
        <fullName evidence="4">Putative amidase</fullName>
    </submittedName>
</protein>
<dbReference type="PIRSF" id="PIRSF001221">
    <property type="entry name" value="Amidase_fungi"/>
    <property type="match status" value="1"/>
</dbReference>
<dbReference type="Pfam" id="PF01425">
    <property type="entry name" value="Amidase"/>
    <property type="match status" value="1"/>
</dbReference>
<reference evidence="4" key="1">
    <citation type="journal article" date="2014" name="Insect Biochem. Mol. Biol.">
        <title>An insight into the sialome of the frog biting fly, Corethrella appendiculata.</title>
        <authorList>
            <person name="Ribeiro J.M.C."/>
            <person name="Chagas A.C."/>
            <person name="Pham V.M."/>
            <person name="Lounibos L.P."/>
            <person name="Calvo E."/>
        </authorList>
    </citation>
    <scope>NUCLEOTIDE SEQUENCE</scope>
    <source>
        <tissue evidence="4">Salivary glands</tissue>
    </source>
</reference>
<accession>U5EI46</accession>
<dbReference type="InterPro" id="IPR036928">
    <property type="entry name" value="AS_sf"/>
</dbReference>
<dbReference type="SUPFAM" id="SSF75304">
    <property type="entry name" value="Amidase signature (AS) enzymes"/>
    <property type="match status" value="1"/>
</dbReference>
<dbReference type="PANTHER" id="PTHR43372:SF1">
    <property type="entry name" value="LD38433P"/>
    <property type="match status" value="1"/>
</dbReference>
<proteinExistence type="evidence at transcript level"/>
<evidence type="ECO:0000259" key="3">
    <source>
        <dbReference type="Pfam" id="PF01425"/>
    </source>
</evidence>
<dbReference type="InterPro" id="IPR052739">
    <property type="entry name" value="FAAH2"/>
</dbReference>
<feature type="domain" description="Amidase" evidence="3">
    <location>
        <begin position="55"/>
        <end position="486"/>
    </location>
</feature>
<dbReference type="AlphaFoldDB" id="U5EI46"/>
<organism evidence="4">
    <name type="scientific">Corethrella appendiculata</name>
    <dbReference type="NCBI Taxonomy" id="1370023"/>
    <lineage>
        <taxon>Eukaryota</taxon>
        <taxon>Metazoa</taxon>
        <taxon>Ecdysozoa</taxon>
        <taxon>Arthropoda</taxon>
        <taxon>Hexapoda</taxon>
        <taxon>Insecta</taxon>
        <taxon>Pterygota</taxon>
        <taxon>Neoptera</taxon>
        <taxon>Endopterygota</taxon>
        <taxon>Diptera</taxon>
        <taxon>Nematocera</taxon>
        <taxon>Culicoidea</taxon>
        <taxon>Chaoboridae</taxon>
        <taxon>Corethrella</taxon>
    </lineage>
</organism>
<dbReference type="InterPro" id="IPR020556">
    <property type="entry name" value="Amidase_CS"/>
</dbReference>
<dbReference type="InterPro" id="IPR023631">
    <property type="entry name" value="Amidase_dom"/>
</dbReference>
<dbReference type="PANTHER" id="PTHR43372">
    <property type="entry name" value="FATTY-ACID AMIDE HYDROLASE"/>
    <property type="match status" value="1"/>
</dbReference>
<dbReference type="PROSITE" id="PS00571">
    <property type="entry name" value="AMIDASES"/>
    <property type="match status" value="1"/>
</dbReference>
<feature type="active site" description="Charge relay system" evidence="2">
    <location>
        <position position="116"/>
    </location>
</feature>